<dbReference type="PANTHER" id="PTHR30055:SF235">
    <property type="entry name" value="TRANSCRIPTIONAL REGULATORY PROTEIN"/>
    <property type="match status" value="1"/>
</dbReference>
<sequence length="222" mass="23564">MTSAIERDGAAPPTTEQRLVAAAERLFAERGIDAVSLRAVMTEAGTNVASVHYHFGSKDALISAVVRRRSEAVASRRAALLDAMESAGDPTPRGLAEAFVLPVWELACGEGASWVKFIAGILAGGHQALALVSEGFTDQAVRFTSLMGRIDPDLPRPTVRFRLAQAMTLTFHALGDLHSTRDLVALSGVDITPEQAKAELIDVVTAILTGPPDSPRSERKAP</sequence>
<dbReference type="AlphaFoldDB" id="A0A366CYR6"/>
<evidence type="ECO:0000256" key="2">
    <source>
        <dbReference type="PROSITE-ProRule" id="PRU00335"/>
    </source>
</evidence>
<name>A0A366CYR6_9NOCA</name>
<proteinExistence type="predicted"/>
<dbReference type="InterPro" id="IPR009057">
    <property type="entry name" value="Homeodomain-like_sf"/>
</dbReference>
<dbReference type="InterPro" id="IPR001647">
    <property type="entry name" value="HTH_TetR"/>
</dbReference>
<dbReference type="Pfam" id="PF00440">
    <property type="entry name" value="TetR_N"/>
    <property type="match status" value="1"/>
</dbReference>
<dbReference type="InterPro" id="IPR050109">
    <property type="entry name" value="HTH-type_TetR-like_transc_reg"/>
</dbReference>
<dbReference type="PANTHER" id="PTHR30055">
    <property type="entry name" value="HTH-TYPE TRANSCRIPTIONAL REGULATOR RUTR"/>
    <property type="match status" value="1"/>
</dbReference>
<dbReference type="InterPro" id="IPR041586">
    <property type="entry name" value="PsrA_TetR_C"/>
</dbReference>
<feature type="domain" description="HTH tetR-type" evidence="3">
    <location>
        <begin position="13"/>
        <end position="73"/>
    </location>
</feature>
<keyword evidence="1 2" id="KW-0238">DNA-binding</keyword>
<dbReference type="Proteomes" id="UP000252586">
    <property type="component" value="Unassembled WGS sequence"/>
</dbReference>
<protein>
    <submittedName>
        <fullName evidence="4">TetR family transcriptional regulator</fullName>
    </submittedName>
</protein>
<reference evidence="4 5" key="1">
    <citation type="submission" date="2018-06" db="EMBL/GenBank/DDBJ databases">
        <title>Genomic Encyclopedia of Type Strains, Phase IV (KMG-IV): sequencing the most valuable type-strain genomes for metagenomic binning, comparative biology and taxonomic classification.</title>
        <authorList>
            <person name="Goeker M."/>
        </authorList>
    </citation>
    <scope>NUCLEOTIDE SEQUENCE [LARGE SCALE GENOMIC DNA]</scope>
    <source>
        <strain evidence="4 5">DSM 44599</strain>
    </source>
</reference>
<evidence type="ECO:0000256" key="1">
    <source>
        <dbReference type="ARBA" id="ARBA00023125"/>
    </source>
</evidence>
<comment type="caution">
    <text evidence="4">The sequence shown here is derived from an EMBL/GenBank/DDBJ whole genome shotgun (WGS) entry which is preliminary data.</text>
</comment>
<dbReference type="Pfam" id="PF17939">
    <property type="entry name" value="TetR_C_30"/>
    <property type="match status" value="1"/>
</dbReference>
<keyword evidence="5" id="KW-1185">Reference proteome</keyword>
<dbReference type="GO" id="GO:0003700">
    <property type="term" value="F:DNA-binding transcription factor activity"/>
    <property type="evidence" value="ECO:0007669"/>
    <property type="project" value="TreeGrafter"/>
</dbReference>
<accession>A0A366CYR6</accession>
<dbReference type="OrthoDB" id="2356263at2"/>
<dbReference type="GO" id="GO:0000976">
    <property type="term" value="F:transcription cis-regulatory region binding"/>
    <property type="evidence" value="ECO:0007669"/>
    <property type="project" value="TreeGrafter"/>
</dbReference>
<organism evidence="4 5">
    <name type="scientific">Nocardia puris</name>
    <dbReference type="NCBI Taxonomy" id="208602"/>
    <lineage>
        <taxon>Bacteria</taxon>
        <taxon>Bacillati</taxon>
        <taxon>Actinomycetota</taxon>
        <taxon>Actinomycetes</taxon>
        <taxon>Mycobacteriales</taxon>
        <taxon>Nocardiaceae</taxon>
        <taxon>Nocardia</taxon>
    </lineage>
</organism>
<feature type="DNA-binding region" description="H-T-H motif" evidence="2">
    <location>
        <begin position="36"/>
        <end position="55"/>
    </location>
</feature>
<evidence type="ECO:0000313" key="4">
    <source>
        <dbReference type="EMBL" id="RBO82967.1"/>
    </source>
</evidence>
<evidence type="ECO:0000313" key="5">
    <source>
        <dbReference type="Proteomes" id="UP000252586"/>
    </source>
</evidence>
<dbReference type="PROSITE" id="PS50977">
    <property type="entry name" value="HTH_TETR_2"/>
    <property type="match status" value="1"/>
</dbReference>
<evidence type="ECO:0000259" key="3">
    <source>
        <dbReference type="PROSITE" id="PS50977"/>
    </source>
</evidence>
<dbReference type="STRING" id="1210090.GCA_001613185_04783"/>
<dbReference type="SUPFAM" id="SSF46689">
    <property type="entry name" value="Homeodomain-like"/>
    <property type="match status" value="1"/>
</dbReference>
<gene>
    <name evidence="4" type="ORF">DFR74_12157</name>
</gene>
<dbReference type="Gene3D" id="1.10.357.10">
    <property type="entry name" value="Tetracycline Repressor, domain 2"/>
    <property type="match status" value="1"/>
</dbReference>
<dbReference type="PRINTS" id="PR00455">
    <property type="entry name" value="HTHTETR"/>
</dbReference>
<dbReference type="EMBL" id="QNRE01000021">
    <property type="protein sequence ID" value="RBO82967.1"/>
    <property type="molecule type" value="Genomic_DNA"/>
</dbReference>
<dbReference type="RefSeq" id="WP_067511458.1">
    <property type="nucleotide sequence ID" value="NZ_CP107943.1"/>
</dbReference>